<dbReference type="Gene3D" id="1.20.1280.140">
    <property type="match status" value="1"/>
</dbReference>
<reference evidence="2 3" key="1">
    <citation type="submission" date="2015-10" db="EMBL/GenBank/DDBJ databases">
        <title>Full genome of DAOMC 229536 Phialocephala scopiformis, a fungal endophyte of spruce producing the potent anti-insectan compound rugulosin.</title>
        <authorList>
            <consortium name="DOE Joint Genome Institute"/>
            <person name="Walker A.K."/>
            <person name="Frasz S.L."/>
            <person name="Seifert K.A."/>
            <person name="Miller J.D."/>
            <person name="Mondo S.J."/>
            <person name="Labutti K."/>
            <person name="Lipzen A."/>
            <person name="Dockter R."/>
            <person name="Kennedy M."/>
            <person name="Grigoriev I.V."/>
            <person name="Spatafora J.W."/>
        </authorList>
    </citation>
    <scope>NUCLEOTIDE SEQUENCE [LARGE SCALE GENOMIC DNA]</scope>
    <source>
        <strain evidence="2 3">CBS 120377</strain>
    </source>
</reference>
<gene>
    <name evidence="2" type="ORF">LY89DRAFT_769573</name>
</gene>
<dbReference type="KEGG" id="psco:LY89DRAFT_769573"/>
<dbReference type="GO" id="GO:0005576">
    <property type="term" value="C:extracellular region"/>
    <property type="evidence" value="ECO:0007669"/>
    <property type="project" value="TreeGrafter"/>
</dbReference>
<evidence type="ECO:0000313" key="2">
    <source>
        <dbReference type="EMBL" id="KUJ06314.1"/>
    </source>
</evidence>
<dbReference type="Proteomes" id="UP000070700">
    <property type="component" value="Unassembled WGS sequence"/>
</dbReference>
<proteinExistence type="predicted"/>
<feature type="chain" id="PRO_5007287799" evidence="1">
    <location>
        <begin position="18"/>
        <end position="182"/>
    </location>
</feature>
<dbReference type="RefSeq" id="XP_018060669.1">
    <property type="nucleotide sequence ID" value="XM_018221823.1"/>
</dbReference>
<keyword evidence="3" id="KW-1185">Reference proteome</keyword>
<sequence length="182" mass="19050">MLAIKSIILLFTSAVLATSIPRDAHALGYELLYSDLVALDKSVNTLTAAVNAYTNGTEEAAPILAGVSYVNATNRKGYYDAMSDRVAVQNLNDSITIADYVADPIAVDITAGVAAIIQKKDPLVESGLPQQILDGLNLLVMDHETLSAAIAAKLDPAALVVAAVPVAEIDVAIRSAIADFEL</sequence>
<evidence type="ECO:0000256" key="1">
    <source>
        <dbReference type="SAM" id="SignalP"/>
    </source>
</evidence>
<dbReference type="InterPro" id="IPR021054">
    <property type="entry name" value="Cell_wall_mannoprotein_1"/>
</dbReference>
<dbReference type="AlphaFoldDB" id="A0A132B323"/>
<organism evidence="2 3">
    <name type="scientific">Mollisia scopiformis</name>
    <name type="common">Conifer needle endophyte fungus</name>
    <name type="synonym">Phialocephala scopiformis</name>
    <dbReference type="NCBI Taxonomy" id="149040"/>
    <lineage>
        <taxon>Eukaryota</taxon>
        <taxon>Fungi</taxon>
        <taxon>Dikarya</taxon>
        <taxon>Ascomycota</taxon>
        <taxon>Pezizomycotina</taxon>
        <taxon>Leotiomycetes</taxon>
        <taxon>Helotiales</taxon>
        <taxon>Mollisiaceae</taxon>
        <taxon>Mollisia</taxon>
    </lineage>
</organism>
<keyword evidence="1" id="KW-0732">Signal</keyword>
<dbReference type="OrthoDB" id="2422134at2759"/>
<evidence type="ECO:0000313" key="3">
    <source>
        <dbReference type="Proteomes" id="UP000070700"/>
    </source>
</evidence>
<dbReference type="InParanoid" id="A0A132B323"/>
<dbReference type="PANTHER" id="PTHR38123:SF5">
    <property type="entry name" value="CELL WALL GALACTOMANNOPROTEIN"/>
    <property type="match status" value="1"/>
</dbReference>
<dbReference type="EMBL" id="KQ947448">
    <property type="protein sequence ID" value="KUJ06314.1"/>
    <property type="molecule type" value="Genomic_DNA"/>
</dbReference>
<dbReference type="PANTHER" id="PTHR38123">
    <property type="entry name" value="CELL WALL SERINE-THREONINE-RICH GALACTOMANNOPROTEIN MP1 (AFU_ORTHOLOGUE AFUA_4G03240)"/>
    <property type="match status" value="1"/>
</dbReference>
<name>A0A132B323_MOLSC</name>
<accession>A0A132B323</accession>
<feature type="signal peptide" evidence="1">
    <location>
        <begin position="1"/>
        <end position="17"/>
    </location>
</feature>
<protein>
    <submittedName>
        <fullName evidence="2">Uncharacterized protein</fullName>
    </submittedName>
</protein>
<dbReference type="Pfam" id="PF12296">
    <property type="entry name" value="HsbA"/>
    <property type="match status" value="1"/>
</dbReference>
<dbReference type="GeneID" id="28831549"/>